<feature type="domain" description="HVO-A0261-like N-terminal" evidence="2">
    <location>
        <begin position="16"/>
        <end position="99"/>
    </location>
</feature>
<dbReference type="Pfam" id="PF25213">
    <property type="entry name" value="HVO_A0261_N"/>
    <property type="match status" value="1"/>
</dbReference>
<name>A0A1G8XKK8_9EURY</name>
<dbReference type="Gene3D" id="1.10.10.10">
    <property type="entry name" value="Winged helix-like DNA-binding domain superfamily/Winged helix DNA-binding domain"/>
    <property type="match status" value="1"/>
</dbReference>
<dbReference type="SUPFAM" id="SSF46785">
    <property type="entry name" value="Winged helix' DNA-binding domain"/>
    <property type="match status" value="1"/>
</dbReference>
<protein>
    <submittedName>
        <fullName evidence="3">Predicted transcriptional regulator, contains HTH domain</fullName>
    </submittedName>
</protein>
<accession>A0A1G8XKK8</accession>
<dbReference type="RefSeq" id="WP_090304682.1">
    <property type="nucleotide sequence ID" value="NZ_FNFE01000002.1"/>
</dbReference>
<dbReference type="InterPro" id="IPR013561">
    <property type="entry name" value="FilR1_middle_dom"/>
</dbReference>
<sequence>MALSDKKTGTMGSPIDDIAYLARSEHRVRTLVALRDRSRTRSDLWELTGVSSSTMRRTVRAFEERNWIRRNGHVYETTQLGAFIASAMEELIGRIETERSLRDVWHWLPGDESGFTLEVCADAVVTVAEPDAPYGPVNRFTALLDETETFRFVGSDIAVLEPCKDVLRRRIVDGMQTEIIDPPAVARRILSTYPDHCSEPLESGNFAVLLHDELPPYGVGLFDDRIAVSCYDQATGSVRVLIDTDVPAAWEWAESVYASYRSEARPLAAESLLE</sequence>
<reference evidence="4" key="1">
    <citation type="submission" date="2016-10" db="EMBL/GenBank/DDBJ databases">
        <authorList>
            <person name="Varghese N."/>
            <person name="Submissions S."/>
        </authorList>
    </citation>
    <scope>NUCLEOTIDE SEQUENCE [LARGE SCALE GENOMIC DNA]</scope>
    <source>
        <strain evidence="4">B4,CECT 8067,JCM 17497</strain>
    </source>
</reference>
<dbReference type="InterPro" id="IPR057527">
    <property type="entry name" value="HVO_A0261-like_N"/>
</dbReference>
<feature type="domain" description="Methanogenesis regulatory protein FilR1 middle" evidence="1">
    <location>
        <begin position="133"/>
        <end position="262"/>
    </location>
</feature>
<dbReference type="STRING" id="1095776.SAMN04515672_1799"/>
<organism evidence="3 4">
    <name type="scientific">Natronorubrum texcoconense</name>
    <dbReference type="NCBI Taxonomy" id="1095776"/>
    <lineage>
        <taxon>Archaea</taxon>
        <taxon>Methanobacteriati</taxon>
        <taxon>Methanobacteriota</taxon>
        <taxon>Stenosarchaea group</taxon>
        <taxon>Halobacteria</taxon>
        <taxon>Halobacteriales</taxon>
        <taxon>Natrialbaceae</taxon>
        <taxon>Natronorubrum</taxon>
    </lineage>
</organism>
<dbReference type="AlphaFoldDB" id="A0A1G8XKK8"/>
<evidence type="ECO:0000259" key="2">
    <source>
        <dbReference type="Pfam" id="PF25213"/>
    </source>
</evidence>
<keyword evidence="4" id="KW-1185">Reference proteome</keyword>
<dbReference type="Proteomes" id="UP000198882">
    <property type="component" value="Unassembled WGS sequence"/>
</dbReference>
<dbReference type="InterPro" id="IPR036388">
    <property type="entry name" value="WH-like_DNA-bd_sf"/>
</dbReference>
<dbReference type="OrthoDB" id="330490at2157"/>
<evidence type="ECO:0000313" key="4">
    <source>
        <dbReference type="Proteomes" id="UP000198882"/>
    </source>
</evidence>
<dbReference type="Pfam" id="PF08350">
    <property type="entry name" value="FilR1_middle"/>
    <property type="match status" value="1"/>
</dbReference>
<evidence type="ECO:0000259" key="1">
    <source>
        <dbReference type="Pfam" id="PF08350"/>
    </source>
</evidence>
<dbReference type="InterPro" id="IPR036390">
    <property type="entry name" value="WH_DNA-bd_sf"/>
</dbReference>
<dbReference type="EMBL" id="FNFE01000002">
    <property type="protein sequence ID" value="SDJ91098.1"/>
    <property type="molecule type" value="Genomic_DNA"/>
</dbReference>
<evidence type="ECO:0000313" key="3">
    <source>
        <dbReference type="EMBL" id="SDJ91098.1"/>
    </source>
</evidence>
<gene>
    <name evidence="3" type="ORF">SAMN04515672_1799</name>
</gene>
<proteinExistence type="predicted"/>